<evidence type="ECO:0000313" key="3">
    <source>
        <dbReference type="RefSeq" id="XP_039135535.1"/>
    </source>
</evidence>
<reference evidence="3" key="1">
    <citation type="submission" date="2025-08" db="UniProtKB">
        <authorList>
            <consortium name="RefSeq"/>
        </authorList>
    </citation>
    <scope>IDENTIFICATION</scope>
</reference>
<feature type="compositionally biased region" description="Basic and acidic residues" evidence="1">
    <location>
        <begin position="41"/>
        <end position="50"/>
    </location>
</feature>
<name>A0AB40C6U8_DIOCR</name>
<dbReference type="Proteomes" id="UP001515500">
    <property type="component" value="Chromosome 12"/>
</dbReference>
<organism evidence="2 3">
    <name type="scientific">Dioscorea cayennensis subsp. rotundata</name>
    <name type="common">White Guinea yam</name>
    <name type="synonym">Dioscorea rotundata</name>
    <dbReference type="NCBI Taxonomy" id="55577"/>
    <lineage>
        <taxon>Eukaryota</taxon>
        <taxon>Viridiplantae</taxon>
        <taxon>Streptophyta</taxon>
        <taxon>Embryophyta</taxon>
        <taxon>Tracheophyta</taxon>
        <taxon>Spermatophyta</taxon>
        <taxon>Magnoliopsida</taxon>
        <taxon>Liliopsida</taxon>
        <taxon>Dioscoreales</taxon>
        <taxon>Dioscoreaceae</taxon>
        <taxon>Dioscorea</taxon>
    </lineage>
</organism>
<dbReference type="GeneID" id="120272966"/>
<accession>A0AB40C6U8</accession>
<keyword evidence="2" id="KW-1185">Reference proteome</keyword>
<evidence type="ECO:0000256" key="1">
    <source>
        <dbReference type="SAM" id="MobiDB-lite"/>
    </source>
</evidence>
<dbReference type="AlphaFoldDB" id="A0AB40C6U8"/>
<sequence>MDEQEFNRLLDLFPVVRTRNYRAGSESVPESTSHSSQTEVTDFKDARNGTDNDSLGETPGGDAFWQKLRSAATAKVGPEKAERFCKAFQRVQTELVHKGLSPDAAQRFINRGN</sequence>
<proteinExistence type="predicted"/>
<feature type="compositionally biased region" description="Low complexity" evidence="1">
    <location>
        <begin position="25"/>
        <end position="36"/>
    </location>
</feature>
<evidence type="ECO:0000313" key="2">
    <source>
        <dbReference type="Proteomes" id="UP001515500"/>
    </source>
</evidence>
<protein>
    <submittedName>
        <fullName evidence="3">Uncharacterized protein LOC120272966</fullName>
    </submittedName>
</protein>
<dbReference type="RefSeq" id="XP_039135535.1">
    <property type="nucleotide sequence ID" value="XM_039279601.1"/>
</dbReference>
<gene>
    <name evidence="3" type="primary">LOC120272966</name>
</gene>
<feature type="region of interest" description="Disordered" evidence="1">
    <location>
        <begin position="21"/>
        <end position="62"/>
    </location>
</feature>
<dbReference type="PANTHER" id="PTHR35312">
    <property type="entry name" value="OS07G0641800 PROTEIN"/>
    <property type="match status" value="1"/>
</dbReference>
<dbReference type="PANTHER" id="PTHR35312:SF1">
    <property type="entry name" value="OS07G0641800 PROTEIN"/>
    <property type="match status" value="1"/>
</dbReference>